<organism evidence="1 2">
    <name type="scientific">Capsulimonas corticalis</name>
    <dbReference type="NCBI Taxonomy" id="2219043"/>
    <lineage>
        <taxon>Bacteria</taxon>
        <taxon>Bacillati</taxon>
        <taxon>Armatimonadota</taxon>
        <taxon>Armatimonadia</taxon>
        <taxon>Capsulimonadales</taxon>
        <taxon>Capsulimonadaceae</taxon>
        <taxon>Capsulimonas</taxon>
    </lineage>
</organism>
<proteinExistence type="predicted"/>
<dbReference type="KEGG" id="ccot:CCAX7_26100"/>
<dbReference type="AlphaFoldDB" id="A0A402CVY4"/>
<dbReference type="EMBL" id="AP025739">
    <property type="protein sequence ID" value="BDI30559.1"/>
    <property type="molecule type" value="Genomic_DNA"/>
</dbReference>
<dbReference type="Proteomes" id="UP000287394">
    <property type="component" value="Chromosome"/>
</dbReference>
<dbReference type="RefSeq" id="WP_125205982.1">
    <property type="nucleotide sequence ID" value="NZ_AP025739.1"/>
</dbReference>
<reference evidence="1 2" key="1">
    <citation type="journal article" date="2019" name="Int. J. Syst. Evol. Microbiol.">
        <title>Capsulimonas corticalis gen. nov., sp. nov., an aerobic capsulated bacterium, of a novel bacterial order, Capsulimonadales ord. nov., of the class Armatimonadia of the phylum Armatimonadetes.</title>
        <authorList>
            <person name="Li J."/>
            <person name="Kudo C."/>
            <person name="Tonouchi A."/>
        </authorList>
    </citation>
    <scope>NUCLEOTIDE SEQUENCE [LARGE SCALE GENOMIC DNA]</scope>
    <source>
        <strain evidence="1 2">AX-7</strain>
    </source>
</reference>
<protein>
    <submittedName>
        <fullName evidence="1">Uncharacterized protein</fullName>
    </submittedName>
</protein>
<sequence>MPIEWYATATAPTAQQTDYKISKSTIVLSEQGQGKLPDGAAVKLGYDADRNVIAIAPATDGDKTAFKISRRGRGIQQQITAKKLFQRFGIAPVEGGIEGNFEEADGILIASLAGSGTTKRRRRTKAEMAAAAAEVTAE</sequence>
<gene>
    <name evidence="1" type="ORF">CCAX7_26100</name>
</gene>
<evidence type="ECO:0000313" key="2">
    <source>
        <dbReference type="Proteomes" id="UP000287394"/>
    </source>
</evidence>
<name>A0A402CVY4_9BACT</name>
<evidence type="ECO:0000313" key="1">
    <source>
        <dbReference type="EMBL" id="BDI30559.1"/>
    </source>
</evidence>
<keyword evidence="2" id="KW-1185">Reference proteome</keyword>
<accession>A0A402CVY4</accession>